<dbReference type="Proteomes" id="UP000078476">
    <property type="component" value="Unassembled WGS sequence"/>
</dbReference>
<dbReference type="SMART" id="SM00283">
    <property type="entry name" value="MA"/>
    <property type="match status" value="1"/>
</dbReference>
<reference evidence="9 10" key="1">
    <citation type="submission" date="2016-03" db="EMBL/GenBank/DDBJ databases">
        <authorList>
            <person name="Ploux O."/>
        </authorList>
    </citation>
    <scope>NUCLEOTIDE SEQUENCE [LARGE SCALE GENOMIC DNA]</scope>
    <source>
        <strain evidence="9 10">R-45370</strain>
    </source>
</reference>
<keyword evidence="2" id="KW-0812">Transmembrane</keyword>
<dbReference type="PANTHER" id="PTHR32089:SF119">
    <property type="entry name" value="METHYL-ACCEPTING CHEMOTAXIS PROTEIN CTPL"/>
    <property type="match status" value="1"/>
</dbReference>
<comment type="subcellular location">
    <subcellularLocation>
        <location evidence="1">Membrane</location>
        <topology evidence="1">Multi-pass membrane protein</topology>
    </subcellularLocation>
</comment>
<dbReference type="Gene3D" id="1.20.120.30">
    <property type="entry name" value="Aspartate receptor, ligand-binding domain"/>
    <property type="match status" value="1"/>
</dbReference>
<gene>
    <name evidence="9" type="ORF">A1359_06790</name>
</gene>
<dbReference type="Pfam" id="PF00015">
    <property type="entry name" value="MCPsignal"/>
    <property type="match status" value="1"/>
</dbReference>
<dbReference type="Gene3D" id="1.10.287.950">
    <property type="entry name" value="Methyl-accepting chemotaxis protein"/>
    <property type="match status" value="1"/>
</dbReference>
<evidence type="ECO:0000256" key="4">
    <source>
        <dbReference type="ARBA" id="ARBA00023136"/>
    </source>
</evidence>
<dbReference type="SUPFAM" id="SSF58104">
    <property type="entry name" value="Methyl-accepting chemotaxis protein (MCP) signaling domain"/>
    <property type="match status" value="1"/>
</dbReference>
<keyword evidence="5 6" id="KW-0807">Transducer</keyword>
<dbReference type="InterPro" id="IPR004089">
    <property type="entry name" value="MCPsignal_dom"/>
</dbReference>
<evidence type="ECO:0000256" key="5">
    <source>
        <dbReference type="ARBA" id="ARBA00023224"/>
    </source>
</evidence>
<dbReference type="PANTHER" id="PTHR32089">
    <property type="entry name" value="METHYL-ACCEPTING CHEMOTAXIS PROTEIN MCPB"/>
    <property type="match status" value="1"/>
</dbReference>
<feature type="domain" description="Methyl-accepting transducer" evidence="8">
    <location>
        <begin position="68"/>
        <end position="200"/>
    </location>
</feature>
<dbReference type="EMBL" id="LUUI01000092">
    <property type="protein sequence ID" value="OAI16895.1"/>
    <property type="molecule type" value="Genomic_DNA"/>
</dbReference>
<keyword evidence="3" id="KW-1133">Transmembrane helix</keyword>
<dbReference type="Pfam" id="PF13682">
    <property type="entry name" value="CZB"/>
    <property type="match status" value="1"/>
</dbReference>
<dbReference type="AlphaFoldDB" id="A0A177NG94"/>
<evidence type="ECO:0000256" key="3">
    <source>
        <dbReference type="ARBA" id="ARBA00022989"/>
    </source>
</evidence>
<evidence type="ECO:0000256" key="2">
    <source>
        <dbReference type="ARBA" id="ARBA00022692"/>
    </source>
</evidence>
<sequence>MTLPFFKNKRAEALQLELVTAQQRNQQLESEHEALLQQLKQSNQAKVLAETHLKLNLDIIGFLQNFGQSLLNTQNSFQTLANQLRKEKNNAVEAQGISLTSSQAIEHIAENLANLAGSSSYAAEQAGTLDQSSREIIGVVQMIRGIADQTNLLALNASIEAARAGEQGRGFAVVADEVRTLAKRTAEATDKISNLAESIQVGSGATRDQMSTLAEQSRKFSEEGRKATFTMRQMVDFSHTMEQVVAASSLRSFCELAKVDHLMYKFEVYKVLFQLSQKSVEDFAQHTECRLGKWYYGGEGKNCFSQLPGYRDIEQPHVTIHESAIGALKAYEKNDTVAMLKQIGSMEEASLLVLANLEKMVRSAEENPSILCQSH</sequence>
<proteinExistence type="predicted"/>
<evidence type="ECO:0000313" key="10">
    <source>
        <dbReference type="Proteomes" id="UP000078476"/>
    </source>
</evidence>
<name>A0A177NG94_9GAMM</name>
<evidence type="ECO:0000259" key="8">
    <source>
        <dbReference type="PROSITE" id="PS50111"/>
    </source>
</evidence>
<dbReference type="GO" id="GO:0006935">
    <property type="term" value="P:chemotaxis"/>
    <property type="evidence" value="ECO:0007669"/>
    <property type="project" value="UniProtKB-ARBA"/>
</dbReference>
<dbReference type="GO" id="GO:0007165">
    <property type="term" value="P:signal transduction"/>
    <property type="evidence" value="ECO:0007669"/>
    <property type="project" value="UniProtKB-KW"/>
</dbReference>
<keyword evidence="4" id="KW-0472">Membrane</keyword>
<dbReference type="OrthoDB" id="9808588at2"/>
<dbReference type="STRING" id="980561.A1359_06790"/>
<comment type="caution">
    <text evidence="9">The sequence shown here is derived from an EMBL/GenBank/DDBJ whole genome shotgun (WGS) entry which is preliminary data.</text>
</comment>
<evidence type="ECO:0000256" key="1">
    <source>
        <dbReference type="ARBA" id="ARBA00004141"/>
    </source>
</evidence>
<keyword evidence="7" id="KW-0175">Coiled coil</keyword>
<accession>A0A177NG94</accession>
<protein>
    <submittedName>
        <fullName evidence="9">Chemotaxis protein</fullName>
    </submittedName>
</protein>
<dbReference type="GO" id="GO:0016020">
    <property type="term" value="C:membrane"/>
    <property type="evidence" value="ECO:0007669"/>
    <property type="project" value="UniProtKB-SubCell"/>
</dbReference>
<keyword evidence="10" id="KW-1185">Reference proteome</keyword>
<organism evidence="9 10">
    <name type="scientific">Methylomonas lenta</name>
    <dbReference type="NCBI Taxonomy" id="980561"/>
    <lineage>
        <taxon>Bacteria</taxon>
        <taxon>Pseudomonadati</taxon>
        <taxon>Pseudomonadota</taxon>
        <taxon>Gammaproteobacteria</taxon>
        <taxon>Methylococcales</taxon>
        <taxon>Methylococcaceae</taxon>
        <taxon>Methylomonas</taxon>
    </lineage>
</organism>
<evidence type="ECO:0000256" key="6">
    <source>
        <dbReference type="PROSITE-ProRule" id="PRU00284"/>
    </source>
</evidence>
<evidence type="ECO:0000313" key="9">
    <source>
        <dbReference type="EMBL" id="OAI16895.1"/>
    </source>
</evidence>
<dbReference type="InterPro" id="IPR025991">
    <property type="entry name" value="Chemoreceptor_zinc-bind_dom"/>
</dbReference>
<feature type="coiled-coil region" evidence="7">
    <location>
        <begin position="11"/>
        <end position="45"/>
    </location>
</feature>
<evidence type="ECO:0000256" key="7">
    <source>
        <dbReference type="SAM" id="Coils"/>
    </source>
</evidence>
<dbReference type="PROSITE" id="PS50111">
    <property type="entry name" value="CHEMOTAXIS_TRANSDUC_2"/>
    <property type="match status" value="1"/>
</dbReference>